<keyword evidence="3 5" id="KW-1133">Transmembrane helix</keyword>
<gene>
    <name evidence="7" type="ORF">MNBD_GAMMA20-947</name>
</gene>
<dbReference type="EMBL" id="UOFU01000331">
    <property type="protein sequence ID" value="VAX03521.1"/>
    <property type="molecule type" value="Genomic_DNA"/>
</dbReference>
<evidence type="ECO:0000256" key="5">
    <source>
        <dbReference type="SAM" id="Phobius"/>
    </source>
</evidence>
<reference evidence="7" key="1">
    <citation type="submission" date="2018-06" db="EMBL/GenBank/DDBJ databases">
        <authorList>
            <person name="Zhirakovskaya E."/>
        </authorList>
    </citation>
    <scope>NUCLEOTIDE SEQUENCE</scope>
</reference>
<protein>
    <recommendedName>
        <fullName evidence="6">TMEM205-like domain-containing protein</fullName>
    </recommendedName>
</protein>
<dbReference type="Pfam" id="PF13664">
    <property type="entry name" value="DUF4149"/>
    <property type="match status" value="1"/>
</dbReference>
<name>A0A3B1AP76_9ZZZZ</name>
<evidence type="ECO:0000256" key="1">
    <source>
        <dbReference type="ARBA" id="ARBA00004370"/>
    </source>
</evidence>
<sequence>MTHLLTAFERILLTLWVGGLWITGYLVVPALFASLDDRMLAGDLAGSVFNLMSWVGLACGGLLLAGVLLRERSQCFKAWRLWVLAVMLSIVAIGLFALQPQMLALKAQGIGPGSVQAIAFGRIHGISTALFLLNSILGLLLVGMGIRAPR</sequence>
<feature type="transmembrane region" description="Helical" evidence="5">
    <location>
        <begin position="123"/>
        <end position="146"/>
    </location>
</feature>
<accession>A0A3B1AP76</accession>
<proteinExistence type="predicted"/>
<keyword evidence="2 5" id="KW-0812">Transmembrane</keyword>
<evidence type="ECO:0000256" key="3">
    <source>
        <dbReference type="ARBA" id="ARBA00022989"/>
    </source>
</evidence>
<evidence type="ECO:0000259" key="6">
    <source>
        <dbReference type="Pfam" id="PF13664"/>
    </source>
</evidence>
<dbReference type="InterPro" id="IPR025423">
    <property type="entry name" value="TMEM205-like"/>
</dbReference>
<comment type="subcellular location">
    <subcellularLocation>
        <location evidence="1">Membrane</location>
    </subcellularLocation>
</comment>
<dbReference type="GO" id="GO:0016020">
    <property type="term" value="C:membrane"/>
    <property type="evidence" value="ECO:0007669"/>
    <property type="project" value="UniProtKB-SubCell"/>
</dbReference>
<feature type="domain" description="TMEM205-like" evidence="6">
    <location>
        <begin position="12"/>
        <end position="109"/>
    </location>
</feature>
<keyword evidence="4 5" id="KW-0472">Membrane</keyword>
<evidence type="ECO:0000313" key="7">
    <source>
        <dbReference type="EMBL" id="VAX03521.1"/>
    </source>
</evidence>
<feature type="transmembrane region" description="Helical" evidence="5">
    <location>
        <begin position="81"/>
        <end position="103"/>
    </location>
</feature>
<feature type="transmembrane region" description="Helical" evidence="5">
    <location>
        <begin position="12"/>
        <end position="35"/>
    </location>
</feature>
<evidence type="ECO:0000256" key="4">
    <source>
        <dbReference type="ARBA" id="ARBA00023136"/>
    </source>
</evidence>
<organism evidence="7">
    <name type="scientific">hydrothermal vent metagenome</name>
    <dbReference type="NCBI Taxonomy" id="652676"/>
    <lineage>
        <taxon>unclassified sequences</taxon>
        <taxon>metagenomes</taxon>
        <taxon>ecological metagenomes</taxon>
    </lineage>
</organism>
<dbReference type="AlphaFoldDB" id="A0A3B1AP76"/>
<feature type="transmembrane region" description="Helical" evidence="5">
    <location>
        <begin position="47"/>
        <end position="69"/>
    </location>
</feature>
<evidence type="ECO:0000256" key="2">
    <source>
        <dbReference type="ARBA" id="ARBA00022692"/>
    </source>
</evidence>